<keyword evidence="2" id="KW-0808">Transferase</keyword>
<dbReference type="RefSeq" id="WP_171225938.1">
    <property type="nucleotide sequence ID" value="NZ_CP053085.1"/>
</dbReference>
<dbReference type="Proteomes" id="UP000500938">
    <property type="component" value="Chromosome"/>
</dbReference>
<dbReference type="Pfam" id="PF13692">
    <property type="entry name" value="Glyco_trans_1_4"/>
    <property type="match status" value="1"/>
</dbReference>
<dbReference type="Pfam" id="PF13439">
    <property type="entry name" value="Glyco_transf_4"/>
    <property type="match status" value="1"/>
</dbReference>
<dbReference type="InterPro" id="IPR028098">
    <property type="entry name" value="Glyco_trans_4-like_N"/>
</dbReference>
<accession>A0A6M4ISQ9</accession>
<proteinExistence type="predicted"/>
<feature type="domain" description="Glycosyltransferase subfamily 4-like N-terminal" evidence="1">
    <location>
        <begin position="16"/>
        <end position="165"/>
    </location>
</feature>
<dbReference type="PANTHER" id="PTHR45947">
    <property type="entry name" value="SULFOQUINOVOSYL TRANSFERASE SQD2"/>
    <property type="match status" value="1"/>
</dbReference>
<dbReference type="AlphaFoldDB" id="A0A6M4ISQ9"/>
<dbReference type="EMBL" id="CP053085">
    <property type="protein sequence ID" value="QJR36506.1"/>
    <property type="molecule type" value="Genomic_DNA"/>
</dbReference>
<dbReference type="InterPro" id="IPR050194">
    <property type="entry name" value="Glycosyltransferase_grp1"/>
</dbReference>
<evidence type="ECO:0000313" key="3">
    <source>
        <dbReference type="Proteomes" id="UP000500938"/>
    </source>
</evidence>
<evidence type="ECO:0000313" key="2">
    <source>
        <dbReference type="EMBL" id="QJR36506.1"/>
    </source>
</evidence>
<dbReference type="GO" id="GO:0016757">
    <property type="term" value="F:glycosyltransferase activity"/>
    <property type="evidence" value="ECO:0007669"/>
    <property type="project" value="UniProtKB-ARBA"/>
</dbReference>
<organism evidence="2 3">
    <name type="scientific">Gemmatimonas groenlandica</name>
    <dbReference type="NCBI Taxonomy" id="2732249"/>
    <lineage>
        <taxon>Bacteria</taxon>
        <taxon>Pseudomonadati</taxon>
        <taxon>Gemmatimonadota</taxon>
        <taxon>Gemmatimonadia</taxon>
        <taxon>Gemmatimonadales</taxon>
        <taxon>Gemmatimonadaceae</taxon>
        <taxon>Gemmatimonas</taxon>
    </lineage>
</organism>
<gene>
    <name evidence="2" type="ORF">HKW67_13825</name>
</gene>
<sequence length="370" mass="39933">MRDALRLVFVATLPEVGGAAAHLLSLTSALAGAGHQVSVVAQEGSALWCSLQADPRITLHNASFTSTYRASAMRTVRRAIQQRGADAVFATFERDYWGTGVVASQCGVPAAFFLHHAGLKRVNRLILTRLRWDFIVPSHDLRAWITDRGVAPSRSHVLYNSVDTSAFHPDVASRATVRTTLGLPHDAIVVGFIGRLEQNKGVIPFAHALAQAMARDPRLHALWLGSGRCEREVDDIIGASGAPERHVRHPWADDVHPYYAALDLLALPSTKRESFGRVLIEAQACGIPVLGSDIGGIPETMDVGRSGRLVAAGDINAWGRALGELSSDGALRTSMGEAGIAFVREHFDNVTVGAQFESWFSSWRASHRGG</sequence>
<dbReference type="SUPFAM" id="SSF53756">
    <property type="entry name" value="UDP-Glycosyltransferase/glycogen phosphorylase"/>
    <property type="match status" value="1"/>
</dbReference>
<dbReference type="PANTHER" id="PTHR45947:SF3">
    <property type="entry name" value="SULFOQUINOVOSYL TRANSFERASE SQD2"/>
    <property type="match status" value="1"/>
</dbReference>
<name>A0A6M4ISQ9_9BACT</name>
<dbReference type="KEGG" id="ggr:HKW67_13825"/>
<reference evidence="2 3" key="1">
    <citation type="submission" date="2020-05" db="EMBL/GenBank/DDBJ databases">
        <title>Complete genome sequence of Gemmatimonas greenlandica TET16.</title>
        <authorList>
            <person name="Zeng Y."/>
        </authorList>
    </citation>
    <scope>NUCLEOTIDE SEQUENCE [LARGE SCALE GENOMIC DNA]</scope>
    <source>
        <strain evidence="2 3">TET16</strain>
    </source>
</reference>
<dbReference type="Gene3D" id="3.40.50.2000">
    <property type="entry name" value="Glycogen Phosphorylase B"/>
    <property type="match status" value="2"/>
</dbReference>
<evidence type="ECO:0000259" key="1">
    <source>
        <dbReference type="Pfam" id="PF13439"/>
    </source>
</evidence>
<protein>
    <submittedName>
        <fullName evidence="2">Glycosyltransferase family 4 protein</fullName>
    </submittedName>
</protein>
<dbReference type="CDD" id="cd03801">
    <property type="entry name" value="GT4_PimA-like"/>
    <property type="match status" value="1"/>
</dbReference>
<keyword evidence="3" id="KW-1185">Reference proteome</keyword>